<evidence type="ECO:0000256" key="1">
    <source>
        <dbReference type="ARBA" id="ARBA00022574"/>
    </source>
</evidence>
<dbReference type="PROSITE" id="PS00678">
    <property type="entry name" value="WD_REPEATS_1"/>
    <property type="match status" value="1"/>
</dbReference>
<dbReference type="RefSeq" id="XP_033381716.1">
    <property type="nucleotide sequence ID" value="XM_033523689.1"/>
</dbReference>
<dbReference type="Proteomes" id="UP000799778">
    <property type="component" value="Unassembled WGS sequence"/>
</dbReference>
<dbReference type="InterPro" id="IPR001680">
    <property type="entry name" value="WD40_rpt"/>
</dbReference>
<dbReference type="GeneID" id="54281086"/>
<proteinExistence type="predicted"/>
<dbReference type="EMBL" id="ML978071">
    <property type="protein sequence ID" value="KAF2013377.1"/>
    <property type="molecule type" value="Genomic_DNA"/>
</dbReference>
<dbReference type="PROSITE" id="PS50294">
    <property type="entry name" value="WD_REPEATS_REGION"/>
    <property type="match status" value="1"/>
</dbReference>
<gene>
    <name evidence="4" type="ORF">BU24DRAFT_351330</name>
</gene>
<dbReference type="SUPFAM" id="SSF50978">
    <property type="entry name" value="WD40 repeat-like"/>
    <property type="match status" value="1"/>
</dbReference>
<dbReference type="PANTHER" id="PTHR43991">
    <property type="entry name" value="WD REPEAT PROTEIN (AFU_ORTHOLOGUE AFUA_8G05640)-RELATED"/>
    <property type="match status" value="1"/>
</dbReference>
<accession>A0A6A5XKP8</accession>
<dbReference type="PANTHER" id="PTHR43991:SF12">
    <property type="entry name" value="WD REPEAT PROTEIN (AFU_ORTHOLOGUE AFUA_8G05640)"/>
    <property type="match status" value="1"/>
</dbReference>
<dbReference type="InterPro" id="IPR015943">
    <property type="entry name" value="WD40/YVTN_repeat-like_dom_sf"/>
</dbReference>
<dbReference type="InterPro" id="IPR036322">
    <property type="entry name" value="WD40_repeat_dom_sf"/>
</dbReference>
<dbReference type="Pfam" id="PF00400">
    <property type="entry name" value="WD40"/>
    <property type="match status" value="1"/>
</dbReference>
<organism evidence="4 5">
    <name type="scientific">Aaosphaeria arxii CBS 175.79</name>
    <dbReference type="NCBI Taxonomy" id="1450172"/>
    <lineage>
        <taxon>Eukaryota</taxon>
        <taxon>Fungi</taxon>
        <taxon>Dikarya</taxon>
        <taxon>Ascomycota</taxon>
        <taxon>Pezizomycotina</taxon>
        <taxon>Dothideomycetes</taxon>
        <taxon>Pleosporomycetidae</taxon>
        <taxon>Pleosporales</taxon>
        <taxon>Pleosporales incertae sedis</taxon>
        <taxon>Aaosphaeria</taxon>
    </lineage>
</organism>
<reference evidence="4" key="1">
    <citation type="journal article" date="2020" name="Stud. Mycol.">
        <title>101 Dothideomycetes genomes: a test case for predicting lifestyles and emergence of pathogens.</title>
        <authorList>
            <person name="Haridas S."/>
            <person name="Albert R."/>
            <person name="Binder M."/>
            <person name="Bloem J."/>
            <person name="Labutti K."/>
            <person name="Salamov A."/>
            <person name="Andreopoulos B."/>
            <person name="Baker S."/>
            <person name="Barry K."/>
            <person name="Bills G."/>
            <person name="Bluhm B."/>
            <person name="Cannon C."/>
            <person name="Castanera R."/>
            <person name="Culley D."/>
            <person name="Daum C."/>
            <person name="Ezra D."/>
            <person name="Gonzalez J."/>
            <person name="Henrissat B."/>
            <person name="Kuo A."/>
            <person name="Liang C."/>
            <person name="Lipzen A."/>
            <person name="Lutzoni F."/>
            <person name="Magnuson J."/>
            <person name="Mondo S."/>
            <person name="Nolan M."/>
            <person name="Ohm R."/>
            <person name="Pangilinan J."/>
            <person name="Park H.-J."/>
            <person name="Ramirez L."/>
            <person name="Alfaro M."/>
            <person name="Sun H."/>
            <person name="Tritt A."/>
            <person name="Yoshinaga Y."/>
            <person name="Zwiers L.-H."/>
            <person name="Turgeon B."/>
            <person name="Goodwin S."/>
            <person name="Spatafora J."/>
            <person name="Crous P."/>
            <person name="Grigoriev I."/>
        </authorList>
    </citation>
    <scope>NUCLEOTIDE SEQUENCE</scope>
    <source>
        <strain evidence="4">CBS 175.79</strain>
    </source>
</reference>
<dbReference type="Gene3D" id="2.130.10.10">
    <property type="entry name" value="YVTN repeat-like/Quinoprotein amine dehydrogenase"/>
    <property type="match status" value="1"/>
</dbReference>
<dbReference type="InterPro" id="IPR019775">
    <property type="entry name" value="WD40_repeat_CS"/>
</dbReference>
<keyword evidence="2" id="KW-0677">Repeat</keyword>
<dbReference type="PROSITE" id="PS50082">
    <property type="entry name" value="WD_REPEATS_2"/>
    <property type="match status" value="1"/>
</dbReference>
<evidence type="ECO:0000313" key="4">
    <source>
        <dbReference type="EMBL" id="KAF2013377.1"/>
    </source>
</evidence>
<evidence type="ECO:0000256" key="2">
    <source>
        <dbReference type="ARBA" id="ARBA00022737"/>
    </source>
</evidence>
<dbReference type="AlphaFoldDB" id="A0A6A5XKP8"/>
<protein>
    <submittedName>
        <fullName evidence="4">WD40 repeat-like protein</fullName>
    </submittedName>
</protein>
<feature type="repeat" description="WD" evidence="3">
    <location>
        <begin position="311"/>
        <end position="346"/>
    </location>
</feature>
<dbReference type="SMART" id="SM00320">
    <property type="entry name" value="WD40"/>
    <property type="match status" value="1"/>
</dbReference>
<keyword evidence="5" id="KW-1185">Reference proteome</keyword>
<dbReference type="OrthoDB" id="20669at2759"/>
<name>A0A6A5XKP8_9PLEO</name>
<evidence type="ECO:0000256" key="3">
    <source>
        <dbReference type="PROSITE-ProRule" id="PRU00221"/>
    </source>
</evidence>
<keyword evidence="1 3" id="KW-0853">WD repeat</keyword>
<sequence length="489" mass="54986">MPGYDTDFEGVSGQPEAFLSVINKDAFVSVTTFFNHFVPHKEPPLALDIRSPPEFITREDLRGDRFDIQGIDWALRNTTRANVRSRRAAYEESRLEAKQLEVRERIEATPNRDNYYSFKRLNTNHQVFIPHFQLRNLLTATSHDDIYYAERDLVLRTDASGGAATVIQNLTKERFEGNRFTITTLASSDDVLIAGGFEGEYAVTHLSSCIDTPTTIGHINCRSRESKSHITNHIHLSHSRHNYSPQAVLSSNDNRLRVLDICTDTFLDCFTYTHAVNCSATSPNGQMRVVVGDFRETLITDARTGRHFEALRTHTDDAFACDWADDGIHVATAAQDSTIVIWDARNWRTPLKTMRSELSIPRTLKFSPIGGGPRTLISAEADDYVNIINAQTFESRQVLDFFGRVGGVSMTPDGSSLFVANTEPTFGGIMEFERCGWGERRQSPYGDDFENDGVVADWASDEQMEIDSRVVCGLHARDRRGLDLGNVMV</sequence>
<evidence type="ECO:0000313" key="5">
    <source>
        <dbReference type="Proteomes" id="UP000799778"/>
    </source>
</evidence>